<dbReference type="InterPro" id="IPR001789">
    <property type="entry name" value="Sig_transdc_resp-reg_receiver"/>
</dbReference>
<organism evidence="7 8">
    <name type="scientific">Streptomyces tubercidicus</name>
    <dbReference type="NCBI Taxonomy" id="47759"/>
    <lineage>
        <taxon>Bacteria</taxon>
        <taxon>Bacillati</taxon>
        <taxon>Actinomycetota</taxon>
        <taxon>Actinomycetes</taxon>
        <taxon>Kitasatosporales</taxon>
        <taxon>Streptomycetaceae</taxon>
        <taxon>Streptomyces</taxon>
    </lineage>
</organism>
<dbReference type="GO" id="GO:0000156">
    <property type="term" value="F:phosphorelay response regulator activity"/>
    <property type="evidence" value="ECO:0007669"/>
    <property type="project" value="TreeGrafter"/>
</dbReference>
<dbReference type="PANTHER" id="PTHR48111">
    <property type="entry name" value="REGULATOR OF RPOS"/>
    <property type="match status" value="1"/>
</dbReference>
<keyword evidence="8" id="KW-1185">Reference proteome</keyword>
<dbReference type="AlphaFoldDB" id="A0A640UVK4"/>
<dbReference type="GO" id="GO:0000976">
    <property type="term" value="F:transcription cis-regulatory region binding"/>
    <property type="evidence" value="ECO:0007669"/>
    <property type="project" value="TreeGrafter"/>
</dbReference>
<dbReference type="Pfam" id="PF00486">
    <property type="entry name" value="Trans_reg_C"/>
    <property type="match status" value="1"/>
</dbReference>
<name>A0A640UVK4_9ACTN</name>
<dbReference type="Gene3D" id="3.40.50.2300">
    <property type="match status" value="1"/>
</dbReference>
<dbReference type="Pfam" id="PF00072">
    <property type="entry name" value="Response_reg"/>
    <property type="match status" value="1"/>
</dbReference>
<dbReference type="InterPro" id="IPR039420">
    <property type="entry name" value="WalR-like"/>
</dbReference>
<feature type="domain" description="Response regulatory" evidence="5">
    <location>
        <begin position="2"/>
        <end position="115"/>
    </location>
</feature>
<reference evidence="7 8" key="1">
    <citation type="submission" date="2019-12" db="EMBL/GenBank/DDBJ databases">
        <title>Whole genome shotgun sequence of Streptomyces tubercidicus NBRC 13090.</title>
        <authorList>
            <person name="Ichikawa N."/>
            <person name="Kimura A."/>
            <person name="Kitahashi Y."/>
            <person name="Komaki H."/>
            <person name="Tamura T."/>
        </authorList>
    </citation>
    <scope>NUCLEOTIDE SEQUENCE [LARGE SCALE GENOMIC DNA]</scope>
    <source>
        <strain evidence="7 8">NBRC 13090</strain>
    </source>
</reference>
<evidence type="ECO:0000259" key="6">
    <source>
        <dbReference type="PROSITE" id="PS51755"/>
    </source>
</evidence>
<protein>
    <submittedName>
        <fullName evidence="7">DNA-binding response regulator</fullName>
    </submittedName>
</protein>
<feature type="modified residue" description="4-aspartylphosphate" evidence="2">
    <location>
        <position position="51"/>
    </location>
</feature>
<dbReference type="SMART" id="SM00448">
    <property type="entry name" value="REC"/>
    <property type="match status" value="1"/>
</dbReference>
<dbReference type="RefSeq" id="WP_159744601.1">
    <property type="nucleotide sequence ID" value="NZ_BLIR01000001.1"/>
</dbReference>
<dbReference type="PANTHER" id="PTHR48111:SF36">
    <property type="entry name" value="TRANSCRIPTIONAL REGULATORY PROTEIN CUTR"/>
    <property type="match status" value="1"/>
</dbReference>
<dbReference type="PROSITE" id="PS51755">
    <property type="entry name" value="OMPR_PHOB"/>
    <property type="match status" value="1"/>
</dbReference>
<keyword evidence="1 3" id="KW-0238">DNA-binding</keyword>
<dbReference type="Gene3D" id="1.10.10.10">
    <property type="entry name" value="Winged helix-like DNA-binding domain superfamily/Winged helix DNA-binding domain"/>
    <property type="match status" value="1"/>
</dbReference>
<evidence type="ECO:0000313" key="7">
    <source>
        <dbReference type="EMBL" id="GFE38731.1"/>
    </source>
</evidence>
<dbReference type="EMBL" id="BLIR01000001">
    <property type="protein sequence ID" value="GFE38731.1"/>
    <property type="molecule type" value="Genomic_DNA"/>
</dbReference>
<feature type="domain" description="OmpR/PhoB-type" evidence="6">
    <location>
        <begin position="123"/>
        <end position="218"/>
    </location>
</feature>
<dbReference type="InterPro" id="IPR011006">
    <property type="entry name" value="CheY-like_superfamily"/>
</dbReference>
<dbReference type="GeneID" id="96284506"/>
<evidence type="ECO:0000256" key="1">
    <source>
        <dbReference type="ARBA" id="ARBA00023125"/>
    </source>
</evidence>
<feature type="compositionally biased region" description="Basic and acidic residues" evidence="4">
    <location>
        <begin position="223"/>
        <end position="238"/>
    </location>
</feature>
<evidence type="ECO:0000259" key="5">
    <source>
        <dbReference type="PROSITE" id="PS50110"/>
    </source>
</evidence>
<dbReference type="GO" id="GO:0005829">
    <property type="term" value="C:cytosol"/>
    <property type="evidence" value="ECO:0007669"/>
    <property type="project" value="TreeGrafter"/>
</dbReference>
<dbReference type="CDD" id="cd00383">
    <property type="entry name" value="trans_reg_C"/>
    <property type="match status" value="1"/>
</dbReference>
<feature type="region of interest" description="Disordered" evidence="4">
    <location>
        <begin position="217"/>
        <end position="238"/>
    </location>
</feature>
<gene>
    <name evidence="7" type="ORF">Stube_34040</name>
</gene>
<dbReference type="OrthoDB" id="3229809at2"/>
<accession>A0A640UVK4</accession>
<sequence>MRVLVVEDEECLADMIAAELRGAAIVVDIAHDGRAALAGLRHVGYDVLVLDDGLPAPHGDALRRYVAEEGLPTRVLLLTASGPDDRTPDPGPPADGCLAKPVVPEELLTRVLALGRTARRAVPQVIERAGVTVDTARRLAARDGRPLALSRTEFGVLEVLLRAQGAVVSGDDLIEEVWEEHTSYGGNAVRVTLGALRAKLGDPPVIEAVPGAGYRMTDGAPDCPHDGSGHGPRDSMAQ</sequence>
<dbReference type="GO" id="GO:0006355">
    <property type="term" value="P:regulation of DNA-templated transcription"/>
    <property type="evidence" value="ECO:0007669"/>
    <property type="project" value="InterPro"/>
</dbReference>
<keyword evidence="2" id="KW-0597">Phosphoprotein</keyword>
<dbReference type="GO" id="GO:0032993">
    <property type="term" value="C:protein-DNA complex"/>
    <property type="evidence" value="ECO:0007669"/>
    <property type="project" value="TreeGrafter"/>
</dbReference>
<dbReference type="PROSITE" id="PS50110">
    <property type="entry name" value="RESPONSE_REGULATORY"/>
    <property type="match status" value="1"/>
</dbReference>
<evidence type="ECO:0000256" key="2">
    <source>
        <dbReference type="PROSITE-ProRule" id="PRU00169"/>
    </source>
</evidence>
<comment type="caution">
    <text evidence="7">The sequence shown here is derived from an EMBL/GenBank/DDBJ whole genome shotgun (WGS) entry which is preliminary data.</text>
</comment>
<dbReference type="InterPro" id="IPR036388">
    <property type="entry name" value="WH-like_DNA-bd_sf"/>
</dbReference>
<dbReference type="SUPFAM" id="SSF52172">
    <property type="entry name" value="CheY-like"/>
    <property type="match status" value="1"/>
</dbReference>
<evidence type="ECO:0000313" key="8">
    <source>
        <dbReference type="Proteomes" id="UP000431826"/>
    </source>
</evidence>
<dbReference type="SMART" id="SM00862">
    <property type="entry name" value="Trans_reg_C"/>
    <property type="match status" value="1"/>
</dbReference>
<dbReference type="InterPro" id="IPR001867">
    <property type="entry name" value="OmpR/PhoB-type_DNA-bd"/>
</dbReference>
<evidence type="ECO:0000256" key="3">
    <source>
        <dbReference type="PROSITE-ProRule" id="PRU01091"/>
    </source>
</evidence>
<feature type="DNA-binding region" description="OmpR/PhoB-type" evidence="3">
    <location>
        <begin position="123"/>
        <end position="218"/>
    </location>
</feature>
<proteinExistence type="predicted"/>
<dbReference type="Proteomes" id="UP000431826">
    <property type="component" value="Unassembled WGS sequence"/>
</dbReference>
<evidence type="ECO:0000256" key="4">
    <source>
        <dbReference type="SAM" id="MobiDB-lite"/>
    </source>
</evidence>